<dbReference type="SUPFAM" id="SSF53474">
    <property type="entry name" value="alpha/beta-Hydrolases"/>
    <property type="match status" value="1"/>
</dbReference>
<dbReference type="AlphaFoldDB" id="A0A318IMY1"/>
<evidence type="ECO:0000256" key="2">
    <source>
        <dbReference type="ARBA" id="ARBA00022963"/>
    </source>
</evidence>
<organism evidence="5 6">
    <name type="scientific">Undibacterium pigrum</name>
    <dbReference type="NCBI Taxonomy" id="401470"/>
    <lineage>
        <taxon>Bacteria</taxon>
        <taxon>Pseudomonadati</taxon>
        <taxon>Pseudomonadota</taxon>
        <taxon>Betaproteobacteria</taxon>
        <taxon>Burkholderiales</taxon>
        <taxon>Oxalobacteraceae</taxon>
        <taxon>Undibacterium</taxon>
    </lineage>
</organism>
<dbReference type="InterPro" id="IPR029058">
    <property type="entry name" value="AB_hydrolase_fold"/>
</dbReference>
<keyword evidence="4" id="KW-0732">Signal</keyword>
<evidence type="ECO:0000256" key="4">
    <source>
        <dbReference type="SAM" id="SignalP"/>
    </source>
</evidence>
<dbReference type="GO" id="GO:0016042">
    <property type="term" value="P:lipid catabolic process"/>
    <property type="evidence" value="ECO:0007669"/>
    <property type="project" value="UniProtKB-KW"/>
</dbReference>
<dbReference type="RefSeq" id="WP_110258315.1">
    <property type="nucleotide sequence ID" value="NZ_QJKB01000022.1"/>
</dbReference>
<dbReference type="OrthoDB" id="192696at2"/>
<dbReference type="EMBL" id="QJKB01000022">
    <property type="protein sequence ID" value="PXX35240.1"/>
    <property type="molecule type" value="Genomic_DNA"/>
</dbReference>
<dbReference type="Proteomes" id="UP000247792">
    <property type="component" value="Unassembled WGS sequence"/>
</dbReference>
<keyword evidence="1 5" id="KW-0378">Hydrolase</keyword>
<proteinExistence type="predicted"/>
<dbReference type="GO" id="GO:0003847">
    <property type="term" value="F:1-alkyl-2-acetylglycerophosphocholine esterase activity"/>
    <property type="evidence" value="ECO:0007669"/>
    <property type="project" value="TreeGrafter"/>
</dbReference>
<evidence type="ECO:0000256" key="3">
    <source>
        <dbReference type="ARBA" id="ARBA00023098"/>
    </source>
</evidence>
<dbReference type="PANTHER" id="PTHR10272">
    <property type="entry name" value="PLATELET-ACTIVATING FACTOR ACETYLHYDROLASE"/>
    <property type="match status" value="1"/>
</dbReference>
<name>A0A318IMY1_9BURK</name>
<reference evidence="5 6" key="1">
    <citation type="submission" date="2018-05" db="EMBL/GenBank/DDBJ databases">
        <title>Genomic Encyclopedia of Type Strains, Phase IV (KMG-IV): sequencing the most valuable type-strain genomes for metagenomic binning, comparative biology and taxonomic classification.</title>
        <authorList>
            <person name="Goeker M."/>
        </authorList>
    </citation>
    <scope>NUCLEOTIDE SEQUENCE [LARGE SCALE GENOMIC DNA]</scope>
    <source>
        <strain evidence="5 6">DSM 19792</strain>
    </source>
</reference>
<keyword evidence="6" id="KW-1185">Reference proteome</keyword>
<dbReference type="PIRSF" id="PIRSF031982">
    <property type="entry name" value="UCP031982_abhydr"/>
    <property type="match status" value="1"/>
</dbReference>
<evidence type="ECO:0000313" key="5">
    <source>
        <dbReference type="EMBL" id="PXX35240.1"/>
    </source>
</evidence>
<feature type="chain" id="PRO_5016315562" evidence="4">
    <location>
        <begin position="19"/>
        <end position="365"/>
    </location>
</feature>
<keyword evidence="3" id="KW-0443">Lipid metabolism</keyword>
<evidence type="ECO:0000256" key="1">
    <source>
        <dbReference type="ARBA" id="ARBA00022801"/>
    </source>
</evidence>
<comment type="caution">
    <text evidence="5">The sequence shown here is derived from an EMBL/GenBank/DDBJ whole genome shotgun (WGS) entry which is preliminary data.</text>
</comment>
<dbReference type="Pfam" id="PF03403">
    <property type="entry name" value="PAF-AH_p_II"/>
    <property type="match status" value="1"/>
</dbReference>
<accession>A0A318IMY1</accession>
<feature type="signal peptide" evidence="4">
    <location>
        <begin position="1"/>
        <end position="18"/>
    </location>
</feature>
<protein>
    <submittedName>
        <fullName evidence="5">Putative dienelactone hydrolase</fullName>
    </submittedName>
</protein>
<sequence length="365" mass="39337">MISIIRNLIMSASLLALANCAVSAETADRPHPVGMQMLQYEDASRLDWTASKPRPLATTIWYPAQAGTVEKEWNVSIFKAGSNAMGAVMSSTPQKLPLILLSHGTGGSAASMAWLAESLAAHGYIVAAVNHHGNTGYEEKTRLEAFVVWWDRPRDISIVIDRLLADPVFGSRIDAQRIAVAGFSIGGYTALASVGARISYAQWEEFCGKHASNPNCVLPPEAKFSQAELQTLLKENQRVKDAIAVSGASYSDARIRAAYSIAPVMGRVVTKDSMQNIKAPVRIVVGADDDQAIPEFNARIYAANIAGSTMQILPAVTHYGFLAECTAFGKMAVPQICADPAGVDRRALHQQVVADALKFFAVHLR</sequence>
<dbReference type="Gene3D" id="3.40.50.1820">
    <property type="entry name" value="alpha/beta hydrolase"/>
    <property type="match status" value="1"/>
</dbReference>
<gene>
    <name evidence="5" type="ORF">DFR42_12220</name>
</gene>
<dbReference type="InterPro" id="IPR016986">
    <property type="entry name" value="UCP031982_abhydr"/>
</dbReference>
<evidence type="ECO:0000313" key="6">
    <source>
        <dbReference type="Proteomes" id="UP000247792"/>
    </source>
</evidence>
<keyword evidence="2" id="KW-0442">Lipid degradation</keyword>
<dbReference type="PANTHER" id="PTHR10272:SF0">
    <property type="entry name" value="PLATELET-ACTIVATING FACTOR ACETYLHYDROLASE"/>
    <property type="match status" value="1"/>
</dbReference>